<accession>A0ABW4VHT3</accession>
<evidence type="ECO:0000313" key="1">
    <source>
        <dbReference type="EMBL" id="MFD2033907.1"/>
    </source>
</evidence>
<dbReference type="InterPro" id="IPR025921">
    <property type="entry name" value="HmuY"/>
</dbReference>
<keyword evidence="2" id="KW-1185">Reference proteome</keyword>
<dbReference type="PROSITE" id="PS51257">
    <property type="entry name" value="PROKAR_LIPOPROTEIN"/>
    <property type="match status" value="1"/>
</dbReference>
<dbReference type="Proteomes" id="UP001597361">
    <property type="component" value="Unassembled WGS sequence"/>
</dbReference>
<organism evidence="1 2">
    <name type="scientific">Belliella marina</name>
    <dbReference type="NCBI Taxonomy" id="1644146"/>
    <lineage>
        <taxon>Bacteria</taxon>
        <taxon>Pseudomonadati</taxon>
        <taxon>Bacteroidota</taxon>
        <taxon>Cytophagia</taxon>
        <taxon>Cytophagales</taxon>
        <taxon>Cyclobacteriaceae</taxon>
        <taxon>Belliella</taxon>
    </lineage>
</organism>
<proteinExistence type="predicted"/>
<gene>
    <name evidence="1" type="ORF">ACFSKL_03840</name>
</gene>
<name>A0ABW4VHT3_9BACT</name>
<sequence>MKKLLLSLSMLTITAFLYSCDKKDDPQPDVELDAQLVSNIEAPGDVIDRTTGTITKENPFVYFSLEENKLAESKDGNWDIGFKGTTIIINSGISGAGSAQAFVATGIFDEFEEVDSSTEFKSDSDSGMAIPTGSGNGWYNYNSTTHIVSPIPGRIVLVKTNAGNYAKIEILSYYKDNPALEDVNPMVTPGSFYTFRFVLQPNGSMKF</sequence>
<dbReference type="RefSeq" id="WP_376883645.1">
    <property type="nucleotide sequence ID" value="NZ_JBHUHR010000012.1"/>
</dbReference>
<dbReference type="CDD" id="cd12105">
    <property type="entry name" value="HmuY"/>
    <property type="match status" value="1"/>
</dbReference>
<reference evidence="2" key="1">
    <citation type="journal article" date="2019" name="Int. J. Syst. Evol. Microbiol.">
        <title>The Global Catalogue of Microorganisms (GCM) 10K type strain sequencing project: providing services to taxonomists for standard genome sequencing and annotation.</title>
        <authorList>
            <consortium name="The Broad Institute Genomics Platform"/>
            <consortium name="The Broad Institute Genome Sequencing Center for Infectious Disease"/>
            <person name="Wu L."/>
            <person name="Ma J."/>
        </authorList>
    </citation>
    <scope>NUCLEOTIDE SEQUENCE [LARGE SCALE GENOMIC DNA]</scope>
    <source>
        <strain evidence="2">CGMCC 1.15180</strain>
    </source>
</reference>
<comment type="caution">
    <text evidence="1">The sequence shown here is derived from an EMBL/GenBank/DDBJ whole genome shotgun (WGS) entry which is preliminary data.</text>
</comment>
<dbReference type="EMBL" id="JBHUHR010000012">
    <property type="protein sequence ID" value="MFD2033907.1"/>
    <property type="molecule type" value="Genomic_DNA"/>
</dbReference>
<dbReference type="Pfam" id="PF14064">
    <property type="entry name" value="HmuY"/>
    <property type="match status" value="1"/>
</dbReference>
<protein>
    <submittedName>
        <fullName evidence="1">HmuY family protein</fullName>
    </submittedName>
</protein>
<evidence type="ECO:0000313" key="2">
    <source>
        <dbReference type="Proteomes" id="UP001597361"/>
    </source>
</evidence>